<dbReference type="PANTHER" id="PTHR44103:SF1">
    <property type="entry name" value="PROPROTEIN CONVERTASE P"/>
    <property type="match status" value="1"/>
</dbReference>
<evidence type="ECO:0000256" key="1">
    <source>
        <dbReference type="ARBA" id="ARBA00022729"/>
    </source>
</evidence>
<name>A0A2S8G8U2_9BACT</name>
<dbReference type="InterPro" id="IPR028994">
    <property type="entry name" value="Integrin_alpha_N"/>
</dbReference>
<dbReference type="AlphaFoldDB" id="A0A2S8G8U2"/>
<evidence type="ECO:0000313" key="3">
    <source>
        <dbReference type="EMBL" id="PQO40875.1"/>
    </source>
</evidence>
<dbReference type="EMBL" id="PUIB01000007">
    <property type="protein sequence ID" value="PQO40875.1"/>
    <property type="molecule type" value="Genomic_DNA"/>
</dbReference>
<dbReference type="Pfam" id="PF13517">
    <property type="entry name" value="FG-GAP_3"/>
    <property type="match status" value="1"/>
</dbReference>
<feature type="chain" id="PRO_5015441451" description="VCBS repeat-containing protein" evidence="2">
    <location>
        <begin position="22"/>
        <end position="405"/>
    </location>
</feature>
<protein>
    <recommendedName>
        <fullName evidence="5">VCBS repeat-containing protein</fullName>
    </recommendedName>
</protein>
<organism evidence="3 4">
    <name type="scientific">Blastopirellula marina</name>
    <dbReference type="NCBI Taxonomy" id="124"/>
    <lineage>
        <taxon>Bacteria</taxon>
        <taxon>Pseudomonadati</taxon>
        <taxon>Planctomycetota</taxon>
        <taxon>Planctomycetia</taxon>
        <taxon>Pirellulales</taxon>
        <taxon>Pirellulaceae</taxon>
        <taxon>Blastopirellula</taxon>
    </lineage>
</organism>
<proteinExistence type="predicted"/>
<comment type="caution">
    <text evidence="3">The sequence shown here is derived from an EMBL/GenBank/DDBJ whole genome shotgun (WGS) entry which is preliminary data.</text>
</comment>
<dbReference type="PANTHER" id="PTHR44103">
    <property type="entry name" value="PROPROTEIN CONVERTASE P"/>
    <property type="match status" value="1"/>
</dbReference>
<evidence type="ECO:0008006" key="5">
    <source>
        <dbReference type="Google" id="ProtNLM"/>
    </source>
</evidence>
<dbReference type="SUPFAM" id="SSF69318">
    <property type="entry name" value="Integrin alpha N-terminal domain"/>
    <property type="match status" value="1"/>
</dbReference>
<dbReference type="Proteomes" id="UP000239388">
    <property type="component" value="Unassembled WGS sequence"/>
</dbReference>
<evidence type="ECO:0000256" key="2">
    <source>
        <dbReference type="SAM" id="SignalP"/>
    </source>
</evidence>
<accession>A0A2S8G8U2</accession>
<evidence type="ECO:0000313" key="4">
    <source>
        <dbReference type="Proteomes" id="UP000239388"/>
    </source>
</evidence>
<sequence>MRCWLPVGSLFAVLIASFAHAGDGWKVHKIADDLLDHQRLVARDLNRDGLLDVATIATDPNQSGTIQVYLHPGKAVAKSLWRAGPVGNIAAPSDLVIADLDGDGKPDLVTSHQNATEPLMLHRWSPGKRNDPRSLQWTSETLVRDQKELAGARLAVGRIDTLRGEELICAGVGVQASIGWLQRKGNTADFFYVEGFHPIAQVESTTSILARDLNHDGLTDLVFLHQGLVSPGIHWLTNPGPENATRPEAWLHTMIGSESDSITSLAIGDIGQDKLPDVAATTKSGFVRLYVQHRHHAPGWKVSVIPPAYNAKEGTCVAIADLSGNGRSDVIHGALHRDGEATLVCYRQQLLGDNPIWIVDPIAVLPQGTFETVMPYDMDHDGDLDLLMLQRVDGVGKIVWYENPS</sequence>
<reference evidence="3 4" key="1">
    <citation type="submission" date="2018-02" db="EMBL/GenBank/DDBJ databases">
        <title>Comparative genomes isolates from brazilian mangrove.</title>
        <authorList>
            <person name="Araujo J.E."/>
            <person name="Taketani R.G."/>
            <person name="Silva M.C.P."/>
            <person name="Loureco M.V."/>
            <person name="Andreote F.D."/>
        </authorList>
    </citation>
    <scope>NUCLEOTIDE SEQUENCE [LARGE SCALE GENOMIC DNA]</scope>
    <source>
        <strain evidence="3 4">NAP PRIS-MGV</strain>
    </source>
</reference>
<gene>
    <name evidence="3" type="ORF">C5Y98_04665</name>
</gene>
<keyword evidence="1 2" id="KW-0732">Signal</keyword>
<dbReference type="Gene3D" id="2.130.10.130">
    <property type="entry name" value="Integrin alpha, N-terminal"/>
    <property type="match status" value="2"/>
</dbReference>
<feature type="signal peptide" evidence="2">
    <location>
        <begin position="1"/>
        <end position="21"/>
    </location>
</feature>
<dbReference type="InterPro" id="IPR013517">
    <property type="entry name" value="FG-GAP"/>
</dbReference>